<gene>
    <name evidence="1" type="ORF">Pla8534_16860</name>
</gene>
<protein>
    <submittedName>
        <fullName evidence="1">Uncharacterized protein</fullName>
    </submittedName>
</protein>
<sequence length="86" mass="9424">MSKPSPDSPPPVYFTARLLLEALEKMDESMLDLPLLMIHGKNLHKPNLVAGWVPAPTPVLRTAVESKNASLLTIAALVDKLEQPKK</sequence>
<keyword evidence="2" id="KW-1185">Reference proteome</keyword>
<dbReference type="AlphaFoldDB" id="A0A518DPY8"/>
<organism evidence="1 2">
    <name type="scientific">Lignipirellula cremea</name>
    <dbReference type="NCBI Taxonomy" id="2528010"/>
    <lineage>
        <taxon>Bacteria</taxon>
        <taxon>Pseudomonadati</taxon>
        <taxon>Planctomycetota</taxon>
        <taxon>Planctomycetia</taxon>
        <taxon>Pirellulales</taxon>
        <taxon>Pirellulaceae</taxon>
        <taxon>Lignipirellula</taxon>
    </lineage>
</organism>
<dbReference type="RefSeq" id="WP_145051391.1">
    <property type="nucleotide sequence ID" value="NZ_CP036433.1"/>
</dbReference>
<dbReference type="EMBL" id="CP036433">
    <property type="protein sequence ID" value="QDU93901.1"/>
    <property type="molecule type" value="Genomic_DNA"/>
</dbReference>
<evidence type="ECO:0000313" key="1">
    <source>
        <dbReference type="EMBL" id="QDU93901.1"/>
    </source>
</evidence>
<accession>A0A518DPY8</accession>
<name>A0A518DPY8_9BACT</name>
<dbReference type="Proteomes" id="UP000317648">
    <property type="component" value="Chromosome"/>
</dbReference>
<proteinExistence type="predicted"/>
<evidence type="ECO:0000313" key="2">
    <source>
        <dbReference type="Proteomes" id="UP000317648"/>
    </source>
</evidence>
<reference evidence="1 2" key="1">
    <citation type="submission" date="2019-02" db="EMBL/GenBank/DDBJ databases">
        <title>Deep-cultivation of Planctomycetes and their phenomic and genomic characterization uncovers novel biology.</title>
        <authorList>
            <person name="Wiegand S."/>
            <person name="Jogler M."/>
            <person name="Boedeker C."/>
            <person name="Pinto D."/>
            <person name="Vollmers J."/>
            <person name="Rivas-Marin E."/>
            <person name="Kohn T."/>
            <person name="Peeters S.H."/>
            <person name="Heuer A."/>
            <person name="Rast P."/>
            <person name="Oberbeckmann S."/>
            <person name="Bunk B."/>
            <person name="Jeske O."/>
            <person name="Meyerdierks A."/>
            <person name="Storesund J.E."/>
            <person name="Kallscheuer N."/>
            <person name="Luecker S."/>
            <person name="Lage O.M."/>
            <person name="Pohl T."/>
            <person name="Merkel B.J."/>
            <person name="Hornburger P."/>
            <person name="Mueller R.-W."/>
            <person name="Bruemmer F."/>
            <person name="Labrenz M."/>
            <person name="Spormann A.M."/>
            <person name="Op den Camp H."/>
            <person name="Overmann J."/>
            <person name="Amann R."/>
            <person name="Jetten M.S.M."/>
            <person name="Mascher T."/>
            <person name="Medema M.H."/>
            <person name="Devos D.P."/>
            <person name="Kaster A.-K."/>
            <person name="Ovreas L."/>
            <person name="Rohde M."/>
            <person name="Galperin M.Y."/>
            <person name="Jogler C."/>
        </authorList>
    </citation>
    <scope>NUCLEOTIDE SEQUENCE [LARGE SCALE GENOMIC DNA]</scope>
    <source>
        <strain evidence="1 2">Pla85_3_4</strain>
    </source>
</reference>
<dbReference type="KEGG" id="lcre:Pla8534_16860"/>